<organism evidence="3 4">
    <name type="scientific">Acetobacter estunensis</name>
    <dbReference type="NCBI Taxonomy" id="104097"/>
    <lineage>
        <taxon>Bacteria</taxon>
        <taxon>Pseudomonadati</taxon>
        <taxon>Pseudomonadota</taxon>
        <taxon>Alphaproteobacteria</taxon>
        <taxon>Acetobacterales</taxon>
        <taxon>Acetobacteraceae</taxon>
        <taxon>Acetobacter</taxon>
    </lineage>
</organism>
<dbReference type="SMART" id="SM00886">
    <property type="entry name" value="Dabb"/>
    <property type="match status" value="1"/>
</dbReference>
<reference evidence="3" key="1">
    <citation type="submission" date="2019-11" db="EMBL/GenBank/DDBJ databases">
        <title>Description of new Acetobacter species.</title>
        <authorList>
            <person name="Cleenwerck I."/>
            <person name="Sombolestani A.S."/>
        </authorList>
    </citation>
    <scope>NUCLEOTIDE SEQUENCE</scope>
    <source>
        <strain evidence="3">LMG 1626</strain>
    </source>
</reference>
<feature type="domain" description="Stress-response A/B barrel" evidence="2">
    <location>
        <begin position="65"/>
        <end position="175"/>
    </location>
</feature>
<keyword evidence="1" id="KW-0732">Signal</keyword>
<dbReference type="InterPro" id="IPR011008">
    <property type="entry name" value="Dimeric_a/b-barrel"/>
</dbReference>
<feature type="signal peptide" evidence="1">
    <location>
        <begin position="1"/>
        <end position="33"/>
    </location>
</feature>
<name>A0A967EJ74_9PROT</name>
<dbReference type="AlphaFoldDB" id="A0A967EJ74"/>
<dbReference type="Pfam" id="PF07876">
    <property type="entry name" value="Dabb"/>
    <property type="match status" value="1"/>
</dbReference>
<evidence type="ECO:0000313" key="4">
    <source>
        <dbReference type="Proteomes" id="UP000597459"/>
    </source>
</evidence>
<dbReference type="EMBL" id="WOTH01000023">
    <property type="protein sequence ID" value="NHO54459.1"/>
    <property type="molecule type" value="Genomic_DNA"/>
</dbReference>
<feature type="chain" id="PRO_5037010340" evidence="1">
    <location>
        <begin position="34"/>
        <end position="181"/>
    </location>
</feature>
<dbReference type="Proteomes" id="UP000597459">
    <property type="component" value="Unassembled WGS sequence"/>
</dbReference>
<dbReference type="PROSITE" id="PS51502">
    <property type="entry name" value="S_R_A_B_BARREL"/>
    <property type="match status" value="1"/>
</dbReference>
<comment type="caution">
    <text evidence="3">The sequence shown here is derived from an EMBL/GenBank/DDBJ whole genome shotgun (WGS) entry which is preliminary data.</text>
</comment>
<sequence length="181" mass="19573">MTASLNKKSLLRPMRCVLTLLILAPFALSGAHAAPLSDAAIEQQALAGKVGTAQYTAPDFHPGIVRHMVMFRFRPETTQAQKAEVTRRFLALAKASRRSNGAPVIASLEAGPQNSGENADEGLQYGYLVTFRSEGDRNFYVGRPVVTDAAFLDPAHDAFKTFAGPFLEKAVVFDFTVSATQ</sequence>
<protein>
    <submittedName>
        <fullName evidence="3">Dabb family protein</fullName>
    </submittedName>
</protein>
<gene>
    <name evidence="3" type="ORF">GOB87_10930</name>
</gene>
<evidence type="ECO:0000256" key="1">
    <source>
        <dbReference type="SAM" id="SignalP"/>
    </source>
</evidence>
<accession>A0A967EJ74</accession>
<dbReference type="SUPFAM" id="SSF54909">
    <property type="entry name" value="Dimeric alpha+beta barrel"/>
    <property type="match status" value="1"/>
</dbReference>
<keyword evidence="4" id="KW-1185">Reference proteome</keyword>
<dbReference type="RefSeq" id="WP_194303328.1">
    <property type="nucleotide sequence ID" value="NZ_WOTH01000023.1"/>
</dbReference>
<dbReference type="Gene3D" id="3.30.70.100">
    <property type="match status" value="1"/>
</dbReference>
<proteinExistence type="predicted"/>
<dbReference type="InterPro" id="IPR013097">
    <property type="entry name" value="Dabb"/>
</dbReference>
<evidence type="ECO:0000313" key="3">
    <source>
        <dbReference type="EMBL" id="NHO54459.1"/>
    </source>
</evidence>
<evidence type="ECO:0000259" key="2">
    <source>
        <dbReference type="PROSITE" id="PS51502"/>
    </source>
</evidence>